<evidence type="ECO:0000313" key="4">
    <source>
        <dbReference type="Proteomes" id="UP000318186"/>
    </source>
</evidence>
<gene>
    <name evidence="2" type="ORF">FHX80_115446</name>
    <name evidence="3" type="ORF">OIE64_04610</name>
</gene>
<protein>
    <submittedName>
        <fullName evidence="3">DUF397 domain-containing protein</fullName>
    </submittedName>
    <submittedName>
        <fullName evidence="2">Uncharacterized protein DUF397</fullName>
    </submittedName>
</protein>
<dbReference type="OrthoDB" id="4562195at2"/>
<evidence type="ECO:0000259" key="1">
    <source>
        <dbReference type="Pfam" id="PF04149"/>
    </source>
</evidence>
<evidence type="ECO:0000313" key="5">
    <source>
        <dbReference type="Proteomes" id="UP001330827"/>
    </source>
</evidence>
<dbReference type="EMBL" id="CP109114">
    <property type="protein sequence ID" value="WSC12197.1"/>
    <property type="molecule type" value="Genomic_DNA"/>
</dbReference>
<dbReference type="InterPro" id="IPR007278">
    <property type="entry name" value="DUF397"/>
</dbReference>
<dbReference type="RefSeq" id="WP_145766622.1">
    <property type="nucleotide sequence ID" value="NZ_CP109114.1"/>
</dbReference>
<proteinExistence type="predicted"/>
<dbReference type="Proteomes" id="UP000318186">
    <property type="component" value="Unassembled WGS sequence"/>
</dbReference>
<feature type="domain" description="DUF397" evidence="1">
    <location>
        <begin position="15"/>
        <end position="32"/>
    </location>
</feature>
<dbReference type="Pfam" id="PF04149">
    <property type="entry name" value="DUF397"/>
    <property type="match status" value="2"/>
</dbReference>
<evidence type="ECO:0000313" key="3">
    <source>
        <dbReference type="EMBL" id="WSC12197.1"/>
    </source>
</evidence>
<name>A0A561V5R9_9ACTN</name>
<sequence length="86" mass="8984">MISRVDLPTAVPESAWFKSSYSSGEGGECVEVAWRKSSYSGAEGGQCLEFAAAATRVHVRDSKQTSGPVLTVGPGAWMGFVGLVTS</sequence>
<dbReference type="AlphaFoldDB" id="A0A561V5R9"/>
<dbReference type="EMBL" id="VIWW01000001">
    <property type="protein sequence ID" value="TWG06946.1"/>
    <property type="molecule type" value="Genomic_DNA"/>
</dbReference>
<reference evidence="2 4" key="1">
    <citation type="submission" date="2019-06" db="EMBL/GenBank/DDBJ databases">
        <title>Sequencing the genomes of 1000 actinobacteria strains.</title>
        <authorList>
            <person name="Klenk H.-P."/>
        </authorList>
    </citation>
    <scope>NUCLEOTIDE SEQUENCE [LARGE SCALE GENOMIC DNA]</scope>
    <source>
        <strain evidence="2 4">DSM 42059</strain>
    </source>
</reference>
<dbReference type="Proteomes" id="UP001330827">
    <property type="component" value="Chromosome"/>
</dbReference>
<reference evidence="3 5" key="2">
    <citation type="submission" date="2022-10" db="EMBL/GenBank/DDBJ databases">
        <title>The complete genomes of actinobacterial strains from the NBC collection.</title>
        <authorList>
            <person name="Joergensen T.S."/>
            <person name="Alvarez Arevalo M."/>
            <person name="Sterndorff E.B."/>
            <person name="Faurdal D."/>
            <person name="Vuksanovic O."/>
            <person name="Mourched A.-S."/>
            <person name="Charusanti P."/>
            <person name="Shaw S."/>
            <person name="Blin K."/>
            <person name="Weber T."/>
        </authorList>
    </citation>
    <scope>NUCLEOTIDE SEQUENCE [LARGE SCALE GENOMIC DNA]</scope>
    <source>
        <strain evidence="3 5">NBC 01769</strain>
    </source>
</reference>
<feature type="domain" description="DUF397" evidence="1">
    <location>
        <begin position="33"/>
        <end position="83"/>
    </location>
</feature>
<accession>A0A561V5R9</accession>
<evidence type="ECO:0000313" key="2">
    <source>
        <dbReference type="EMBL" id="TWG06946.1"/>
    </source>
</evidence>
<organism evidence="2 4">
    <name type="scientific">Streptomyces brevispora</name>
    <dbReference type="NCBI Taxonomy" id="887462"/>
    <lineage>
        <taxon>Bacteria</taxon>
        <taxon>Bacillati</taxon>
        <taxon>Actinomycetota</taxon>
        <taxon>Actinomycetes</taxon>
        <taxon>Kitasatosporales</taxon>
        <taxon>Streptomycetaceae</taxon>
        <taxon>Streptomyces</taxon>
    </lineage>
</organism>
<keyword evidence="5" id="KW-1185">Reference proteome</keyword>